<dbReference type="Pfam" id="PF00682">
    <property type="entry name" value="HMGL-like"/>
    <property type="match status" value="1"/>
</dbReference>
<keyword evidence="10" id="KW-0460">Magnesium</keyword>
<comment type="function">
    <text evidence="10">Catalyzes the condensation of the acetyl group of acetyl-CoA with 3-methyl-2-oxobutanoate (2-ketoisovalerate) to form 3-carboxy-3-hydroxy-4-methylpentanoate (2-isopropylmalate).</text>
</comment>
<feature type="region of interest" description="Disordered" evidence="11">
    <location>
        <begin position="1"/>
        <end position="43"/>
    </location>
</feature>
<evidence type="ECO:0000256" key="1">
    <source>
        <dbReference type="ARBA" id="ARBA00000064"/>
    </source>
</evidence>
<comment type="subcellular location">
    <subcellularLocation>
        <location evidence="10">Cytoplasm</location>
    </subcellularLocation>
</comment>
<dbReference type="PANTHER" id="PTHR46911">
    <property type="match status" value="1"/>
</dbReference>
<comment type="subunit">
    <text evidence="10">Homodimer.</text>
</comment>
<dbReference type="EC" id="2.3.3.13" evidence="4 10"/>
<dbReference type="NCBIfam" id="NF002991">
    <property type="entry name" value="PRK03739.1"/>
    <property type="match status" value="1"/>
</dbReference>
<dbReference type="CDD" id="cd07942">
    <property type="entry name" value="DRE_TIM_LeuA"/>
    <property type="match status" value="1"/>
</dbReference>
<keyword evidence="5 10" id="KW-0432">Leucine biosynthesis</keyword>
<feature type="compositionally biased region" description="Low complexity" evidence="11">
    <location>
        <begin position="1"/>
        <end position="22"/>
    </location>
</feature>
<dbReference type="SUPFAM" id="SSF89000">
    <property type="entry name" value="post-HMGL domain-like"/>
    <property type="match status" value="1"/>
</dbReference>
<feature type="region of interest" description="Regulatory domain" evidence="10">
    <location>
        <begin position="486"/>
        <end position="607"/>
    </location>
</feature>
<dbReference type="Pfam" id="PF08502">
    <property type="entry name" value="LeuA_dimer"/>
    <property type="match status" value="1"/>
</dbReference>
<keyword evidence="14" id="KW-1185">Reference proteome</keyword>
<dbReference type="SMART" id="SM00917">
    <property type="entry name" value="LeuA_dimer"/>
    <property type="match status" value="1"/>
</dbReference>
<dbReference type="InterPro" id="IPR013785">
    <property type="entry name" value="Aldolase_TIM"/>
</dbReference>
<sequence>MAAQTPDPSASPASPAVPVTATGRPGTPQTNGTARQRPSGMPAHRYAPYESVELPDRSWPNRRITQAPRWLSTDLRDGNQALIDPMSPARKREMFDLLVRLGYKEIEVGFPASGQTDFDFVRSIIESDAIPDDVTISVLTQAREELIARTVESLVGARNATVHLYNATAPVFRRVVFRGGKDQIRQIAVDGTQLVMEYAEKLLDDRTTFGYQYSPEIFTDTELDFALEVCESVMDVWQPEPGREIILNLPATVERSTPSTHADRFEWMSRNLSRRELVCLSAHPHNDRGTAVAAAELAVMAGADRVEGCLFGQGERTGNVDLVTLGMNLFSQGVDPQIDFSRIDDIRRTYEYCNQMDVHPRHPYVGDLVYTSFSGSHQDAIKKGFEALAADAADRGVDVADMPWEMPYLPIDPKDVGRTYEAVIRVNSQSGKGGIAYVLKNDHALDLPRRMQVEFSRIIQERTDAQGGEVTPAQIWQAFADEYLPTPERPWGRIQLRSAQGLAMGEDGRDRLTVGAVVDGASTTLEGTGNGPIAAFFDALAAVGVIDEDVRLLDYVEHTMSEGAGAKAAAYIECAIGEQVRWGVGIDDNIVMASLKAVASAVNRAAR</sequence>
<dbReference type="InterPro" id="IPR039371">
    <property type="entry name" value="LeuA_N_DRE-TIM"/>
</dbReference>
<evidence type="ECO:0000256" key="6">
    <source>
        <dbReference type="ARBA" id="ARBA00022605"/>
    </source>
</evidence>
<organism evidence="13 14">
    <name type="scientific">Streptomyces bohaiensis</name>
    <dbReference type="NCBI Taxonomy" id="1431344"/>
    <lineage>
        <taxon>Bacteria</taxon>
        <taxon>Bacillati</taxon>
        <taxon>Actinomycetota</taxon>
        <taxon>Actinomycetes</taxon>
        <taxon>Kitasatosporales</taxon>
        <taxon>Streptomycetaceae</taxon>
        <taxon>Streptomyces</taxon>
    </lineage>
</organism>
<feature type="domain" description="Pyruvate carboxyltransferase" evidence="12">
    <location>
        <begin position="68"/>
        <end position="344"/>
    </location>
</feature>
<evidence type="ECO:0000313" key="14">
    <source>
        <dbReference type="Proteomes" id="UP000727056"/>
    </source>
</evidence>
<dbReference type="RefSeq" id="WP_168090355.1">
    <property type="nucleotide sequence ID" value="NZ_BHZH01000341.1"/>
</dbReference>
<dbReference type="SUPFAM" id="SSF51569">
    <property type="entry name" value="Aldolase"/>
    <property type="match status" value="1"/>
</dbReference>
<dbReference type="GO" id="GO:0003852">
    <property type="term" value="F:2-isopropylmalate synthase activity"/>
    <property type="evidence" value="ECO:0007669"/>
    <property type="project" value="UniProtKB-EC"/>
</dbReference>
<reference evidence="13 14" key="1">
    <citation type="submission" date="2020-03" db="EMBL/GenBank/DDBJ databases">
        <title>Draft genome of Streptomyces sp. ventii, isolated from the Axial Seamount in the Pacific Ocean, and resequencing of the two type strains Streptomyces lonarensis strain NCL 716 and Streptomyces bohaiensis strain 11A07.</title>
        <authorList>
            <person name="Loughran R.M."/>
            <person name="Pfannmuller K.M."/>
            <person name="Wasson B.J."/>
            <person name="Deadmond M.C."/>
            <person name="Paddock B.E."/>
            <person name="Koyack M.J."/>
            <person name="Gallegos D.A."/>
            <person name="Mitchell E.A."/>
            <person name="Ushijima B."/>
            <person name="Saw J.H."/>
            <person name="Mcphail K.L."/>
            <person name="Videau P."/>
        </authorList>
    </citation>
    <scope>NUCLEOTIDE SEQUENCE [LARGE SCALE GENOMIC DNA]</scope>
    <source>
        <strain evidence="13 14">11A07</strain>
    </source>
</reference>
<dbReference type="InterPro" id="IPR005668">
    <property type="entry name" value="IPM_Synthase"/>
</dbReference>
<dbReference type="Gene3D" id="3.30.160.270">
    <property type="match status" value="1"/>
</dbReference>
<evidence type="ECO:0000256" key="11">
    <source>
        <dbReference type="SAM" id="MobiDB-lite"/>
    </source>
</evidence>
<evidence type="ECO:0000256" key="4">
    <source>
        <dbReference type="ARBA" id="ARBA00012973"/>
    </source>
</evidence>
<keyword evidence="10" id="KW-0963">Cytoplasm</keyword>
<feature type="binding site" evidence="10">
    <location>
        <position position="319"/>
    </location>
    <ligand>
        <name>Mg(2+)</name>
        <dbReference type="ChEBI" id="CHEBI:18420"/>
    </ligand>
</feature>
<feature type="binding site" evidence="10">
    <location>
        <position position="77"/>
    </location>
    <ligand>
        <name>Mg(2+)</name>
        <dbReference type="ChEBI" id="CHEBI:18420"/>
    </ligand>
</feature>
<dbReference type="InterPro" id="IPR013709">
    <property type="entry name" value="2-isopropylmalate_synth_dimer"/>
</dbReference>
<name>A0ABX1CF93_9ACTN</name>
<keyword evidence="7 10" id="KW-0808">Transferase</keyword>
<dbReference type="EMBL" id="JAAVJC010000386">
    <property type="protein sequence ID" value="NJQ17723.1"/>
    <property type="molecule type" value="Genomic_DNA"/>
</dbReference>
<dbReference type="SUPFAM" id="SSF110921">
    <property type="entry name" value="2-isopropylmalate synthase LeuA, allosteric (dimerisation) domain"/>
    <property type="match status" value="1"/>
</dbReference>
<dbReference type="PROSITE" id="PS00816">
    <property type="entry name" value="AIPM_HOMOCIT_SYNTH_2"/>
    <property type="match status" value="1"/>
</dbReference>
<keyword evidence="6 10" id="KW-0028">Amino-acid biosynthesis</keyword>
<proteinExistence type="inferred from homology"/>
<evidence type="ECO:0000256" key="9">
    <source>
        <dbReference type="ARBA" id="ARBA00023304"/>
    </source>
</evidence>
<comment type="pathway">
    <text evidence="2 10">Amino-acid biosynthesis; L-leucine biosynthesis; L-leucine from 3-methyl-2-oxobutanoate: step 1/4.</text>
</comment>
<keyword evidence="8 10" id="KW-0479">Metal-binding</keyword>
<keyword evidence="9 10" id="KW-0100">Branched-chain amino acid biosynthesis</keyword>
<dbReference type="Gene3D" id="3.20.20.70">
    <property type="entry name" value="Aldolase class I"/>
    <property type="match status" value="1"/>
</dbReference>
<dbReference type="InterPro" id="IPR002034">
    <property type="entry name" value="AIPM/Hcit_synth_CS"/>
</dbReference>
<dbReference type="InterPro" id="IPR036230">
    <property type="entry name" value="LeuA_allosteric_dom_sf"/>
</dbReference>
<dbReference type="NCBIfam" id="TIGR00970">
    <property type="entry name" value="leuA_yeast"/>
    <property type="match status" value="1"/>
</dbReference>
<evidence type="ECO:0000256" key="10">
    <source>
        <dbReference type="HAMAP-Rule" id="MF_00572"/>
    </source>
</evidence>
<dbReference type="PROSITE" id="PS00815">
    <property type="entry name" value="AIPM_HOMOCIT_SYNTH_1"/>
    <property type="match status" value="1"/>
</dbReference>
<evidence type="ECO:0000256" key="5">
    <source>
        <dbReference type="ARBA" id="ARBA00022430"/>
    </source>
</evidence>
<feature type="binding site" evidence="10">
    <location>
        <position position="283"/>
    </location>
    <ligand>
        <name>Mg(2+)</name>
        <dbReference type="ChEBI" id="CHEBI:18420"/>
    </ligand>
</feature>
<dbReference type="Proteomes" id="UP000727056">
    <property type="component" value="Unassembled WGS sequence"/>
</dbReference>
<gene>
    <name evidence="10 13" type="primary">leuA</name>
    <name evidence="13" type="ORF">HCN52_22985</name>
</gene>
<dbReference type="HAMAP" id="MF_00572">
    <property type="entry name" value="LeuA_type2"/>
    <property type="match status" value="1"/>
</dbReference>
<dbReference type="PANTHER" id="PTHR46911:SF1">
    <property type="entry name" value="2-ISOPROPYLMALATE SYNTHASE"/>
    <property type="match status" value="1"/>
</dbReference>
<comment type="similarity">
    <text evidence="3 10">Belongs to the alpha-IPM synthase/homocitrate synthase family. LeuA type 2 subfamily.</text>
</comment>
<evidence type="ECO:0000256" key="2">
    <source>
        <dbReference type="ARBA" id="ARBA00004689"/>
    </source>
</evidence>
<dbReference type="PROSITE" id="PS50991">
    <property type="entry name" value="PYR_CT"/>
    <property type="match status" value="1"/>
</dbReference>
<feature type="compositionally biased region" description="Polar residues" evidence="11">
    <location>
        <begin position="27"/>
        <end position="36"/>
    </location>
</feature>
<evidence type="ECO:0000256" key="3">
    <source>
        <dbReference type="ARBA" id="ARBA00009767"/>
    </source>
</evidence>
<evidence type="ECO:0000256" key="8">
    <source>
        <dbReference type="ARBA" id="ARBA00022723"/>
    </source>
</evidence>
<dbReference type="InterPro" id="IPR000891">
    <property type="entry name" value="PYR_CT"/>
</dbReference>
<comment type="catalytic activity">
    <reaction evidence="1 10">
        <text>3-methyl-2-oxobutanoate + acetyl-CoA + H2O = (2S)-2-isopropylmalate + CoA + H(+)</text>
        <dbReference type="Rhea" id="RHEA:21524"/>
        <dbReference type="ChEBI" id="CHEBI:1178"/>
        <dbReference type="ChEBI" id="CHEBI:11851"/>
        <dbReference type="ChEBI" id="CHEBI:15377"/>
        <dbReference type="ChEBI" id="CHEBI:15378"/>
        <dbReference type="ChEBI" id="CHEBI:57287"/>
        <dbReference type="ChEBI" id="CHEBI:57288"/>
        <dbReference type="EC" id="2.3.3.13"/>
    </reaction>
</comment>
<dbReference type="InterPro" id="IPR054692">
    <property type="entry name" value="LeuA-like_post-cat"/>
</dbReference>
<keyword evidence="13" id="KW-0012">Acyltransferase</keyword>
<evidence type="ECO:0000256" key="7">
    <source>
        <dbReference type="ARBA" id="ARBA00022679"/>
    </source>
</evidence>
<evidence type="ECO:0000259" key="12">
    <source>
        <dbReference type="PROSITE" id="PS50991"/>
    </source>
</evidence>
<protein>
    <recommendedName>
        <fullName evidence="4 10">2-isopropylmalate synthase</fullName>
        <ecNumber evidence="4 10">2.3.3.13</ecNumber>
    </recommendedName>
    <alternativeName>
        <fullName evidence="10">Alpha-IPM synthase</fullName>
    </alternativeName>
    <alternativeName>
        <fullName evidence="10">Alpha-isopropylmalate synthase</fullName>
    </alternativeName>
</protein>
<evidence type="ECO:0000313" key="13">
    <source>
        <dbReference type="EMBL" id="NJQ17723.1"/>
    </source>
</evidence>
<comment type="cofactor">
    <cofactor evidence="10">
        <name>Mg(2+)</name>
        <dbReference type="ChEBI" id="CHEBI:18420"/>
    </cofactor>
</comment>
<dbReference type="Pfam" id="PF22615">
    <property type="entry name" value="IPMS_D2"/>
    <property type="match status" value="1"/>
</dbReference>
<feature type="binding site" evidence="10">
    <location>
        <position position="285"/>
    </location>
    <ligand>
        <name>Mg(2+)</name>
        <dbReference type="ChEBI" id="CHEBI:18420"/>
    </ligand>
</feature>
<accession>A0ABX1CF93</accession>
<comment type="caution">
    <text evidence="13">The sequence shown here is derived from an EMBL/GenBank/DDBJ whole genome shotgun (WGS) entry which is preliminary data.</text>
</comment>